<name>K0SSX3_THAOC</name>
<evidence type="ECO:0000313" key="2">
    <source>
        <dbReference type="EMBL" id="EJK64096.1"/>
    </source>
</evidence>
<gene>
    <name evidence="2" type="ORF">THAOC_15202</name>
</gene>
<proteinExistence type="predicted"/>
<dbReference type="AlphaFoldDB" id="K0SSX3"/>
<feature type="compositionally biased region" description="Polar residues" evidence="1">
    <location>
        <begin position="26"/>
        <end position="39"/>
    </location>
</feature>
<sequence>LPNADDLVGRTRADEQTEQRDAWSSLFPSSGEASGNKATSWDGVGVASPPSVAPTRSAEAGSVSKARRSGGGPPRAQPAPSHLARAEQGHQPDPNWTGSRRRSSTSSPVLDDDDVTTEGAKAET</sequence>
<accession>K0SSX3</accession>
<dbReference type="Proteomes" id="UP000266841">
    <property type="component" value="Unassembled WGS sequence"/>
</dbReference>
<organism evidence="2 3">
    <name type="scientific">Thalassiosira oceanica</name>
    <name type="common">Marine diatom</name>
    <dbReference type="NCBI Taxonomy" id="159749"/>
    <lineage>
        <taxon>Eukaryota</taxon>
        <taxon>Sar</taxon>
        <taxon>Stramenopiles</taxon>
        <taxon>Ochrophyta</taxon>
        <taxon>Bacillariophyta</taxon>
        <taxon>Coscinodiscophyceae</taxon>
        <taxon>Thalassiosirophycidae</taxon>
        <taxon>Thalassiosirales</taxon>
        <taxon>Thalassiosiraceae</taxon>
        <taxon>Thalassiosira</taxon>
    </lineage>
</organism>
<dbReference type="EMBL" id="AGNL01017644">
    <property type="protein sequence ID" value="EJK64096.1"/>
    <property type="molecule type" value="Genomic_DNA"/>
</dbReference>
<protein>
    <submittedName>
        <fullName evidence="2">Uncharacterized protein</fullName>
    </submittedName>
</protein>
<feature type="compositionally biased region" description="Basic and acidic residues" evidence="1">
    <location>
        <begin position="7"/>
        <end position="21"/>
    </location>
</feature>
<comment type="caution">
    <text evidence="2">The sequence shown here is derived from an EMBL/GenBank/DDBJ whole genome shotgun (WGS) entry which is preliminary data.</text>
</comment>
<evidence type="ECO:0000256" key="1">
    <source>
        <dbReference type="SAM" id="MobiDB-lite"/>
    </source>
</evidence>
<feature type="region of interest" description="Disordered" evidence="1">
    <location>
        <begin position="1"/>
        <end position="124"/>
    </location>
</feature>
<reference evidence="2 3" key="1">
    <citation type="journal article" date="2012" name="Genome Biol.">
        <title>Genome and low-iron response of an oceanic diatom adapted to chronic iron limitation.</title>
        <authorList>
            <person name="Lommer M."/>
            <person name="Specht M."/>
            <person name="Roy A.S."/>
            <person name="Kraemer L."/>
            <person name="Andreson R."/>
            <person name="Gutowska M.A."/>
            <person name="Wolf J."/>
            <person name="Bergner S.V."/>
            <person name="Schilhabel M.B."/>
            <person name="Klostermeier U.C."/>
            <person name="Beiko R.G."/>
            <person name="Rosenstiel P."/>
            <person name="Hippler M."/>
            <person name="Laroche J."/>
        </authorList>
    </citation>
    <scope>NUCLEOTIDE SEQUENCE [LARGE SCALE GENOMIC DNA]</scope>
    <source>
        <strain evidence="2 3">CCMP1005</strain>
    </source>
</reference>
<keyword evidence="3" id="KW-1185">Reference proteome</keyword>
<evidence type="ECO:0000313" key="3">
    <source>
        <dbReference type="Proteomes" id="UP000266841"/>
    </source>
</evidence>
<feature type="non-terminal residue" evidence="2">
    <location>
        <position position="1"/>
    </location>
</feature>